<proteinExistence type="predicted"/>
<accession>A0A8X6H1N6</accession>
<feature type="compositionally biased region" description="Polar residues" evidence="1">
    <location>
        <begin position="31"/>
        <end position="41"/>
    </location>
</feature>
<comment type="caution">
    <text evidence="2">The sequence shown here is derived from an EMBL/GenBank/DDBJ whole genome shotgun (WGS) entry which is preliminary data.</text>
</comment>
<sequence>MEGRESSPISQKNQKQKKRRCHFSYVHVQKENGSSSFSSPQGKCHSAHKVQSGMSHGITHVRTVRAVVFWRTVMPRILRYIDNAAPFFIF</sequence>
<evidence type="ECO:0000313" key="2">
    <source>
        <dbReference type="EMBL" id="GFR14568.1"/>
    </source>
</evidence>
<dbReference type="AlphaFoldDB" id="A0A8X6H1N6"/>
<organism evidence="2 3">
    <name type="scientific">Trichonephila clavata</name>
    <name type="common">Joro spider</name>
    <name type="synonym">Nephila clavata</name>
    <dbReference type="NCBI Taxonomy" id="2740835"/>
    <lineage>
        <taxon>Eukaryota</taxon>
        <taxon>Metazoa</taxon>
        <taxon>Ecdysozoa</taxon>
        <taxon>Arthropoda</taxon>
        <taxon>Chelicerata</taxon>
        <taxon>Arachnida</taxon>
        <taxon>Araneae</taxon>
        <taxon>Araneomorphae</taxon>
        <taxon>Entelegynae</taxon>
        <taxon>Araneoidea</taxon>
        <taxon>Nephilidae</taxon>
        <taxon>Trichonephila</taxon>
    </lineage>
</organism>
<evidence type="ECO:0000313" key="3">
    <source>
        <dbReference type="Proteomes" id="UP000887116"/>
    </source>
</evidence>
<reference evidence="2" key="1">
    <citation type="submission" date="2020-07" db="EMBL/GenBank/DDBJ databases">
        <title>Multicomponent nature underlies the extraordinary mechanical properties of spider dragline silk.</title>
        <authorList>
            <person name="Kono N."/>
            <person name="Nakamura H."/>
            <person name="Mori M."/>
            <person name="Yoshida Y."/>
            <person name="Ohtoshi R."/>
            <person name="Malay A.D."/>
            <person name="Moran D.A.P."/>
            <person name="Tomita M."/>
            <person name="Numata K."/>
            <person name="Arakawa K."/>
        </authorList>
    </citation>
    <scope>NUCLEOTIDE SEQUENCE</scope>
</reference>
<dbReference type="Proteomes" id="UP000887116">
    <property type="component" value="Unassembled WGS sequence"/>
</dbReference>
<dbReference type="EMBL" id="BMAO01017276">
    <property type="protein sequence ID" value="GFR14568.1"/>
    <property type="molecule type" value="Genomic_DNA"/>
</dbReference>
<feature type="region of interest" description="Disordered" evidence="1">
    <location>
        <begin position="1"/>
        <end position="52"/>
    </location>
</feature>
<protein>
    <submittedName>
        <fullName evidence="2">Uncharacterized protein</fullName>
    </submittedName>
</protein>
<evidence type="ECO:0000256" key="1">
    <source>
        <dbReference type="SAM" id="MobiDB-lite"/>
    </source>
</evidence>
<gene>
    <name evidence="2" type="ORF">TNCT_393971</name>
</gene>
<name>A0A8X6H1N6_TRICU</name>
<keyword evidence="3" id="KW-1185">Reference proteome</keyword>